<dbReference type="Proteomes" id="UP000887577">
    <property type="component" value="Unplaced"/>
</dbReference>
<proteinExistence type="predicted"/>
<feature type="compositionally biased region" description="Basic and acidic residues" evidence="1">
    <location>
        <begin position="57"/>
        <end position="94"/>
    </location>
</feature>
<reference evidence="3" key="1">
    <citation type="submission" date="2022-11" db="UniProtKB">
        <authorList>
            <consortium name="WormBaseParasite"/>
        </authorList>
    </citation>
    <scope>IDENTIFICATION</scope>
</reference>
<dbReference type="WBParaSite" id="PSU_v2.g17960.t1">
    <property type="protein sequence ID" value="PSU_v2.g17960.t1"/>
    <property type="gene ID" value="PSU_v2.g17960"/>
</dbReference>
<feature type="compositionally biased region" description="Basic and acidic residues" evidence="1">
    <location>
        <begin position="1"/>
        <end position="12"/>
    </location>
</feature>
<sequence length="179" mass="20509">MGGRLSDMESIKAKKTVSKAVSKEGKSKKNIKKAILKDDSSVKNYEIVKPKKRVRKPKEDIFDKSTETNGKKNKKDNPDESKTSGKKSKEEIPAKLKKSGKKSAAENQDKKRPLPKEDFEKPRKTVIKDIKDKTVKSAEISNNPEQDFLKTRTEIFPDGHKFQCNCNYGDWSEWYPHTH</sequence>
<name>A0A914YGP2_9BILA</name>
<evidence type="ECO:0000256" key="1">
    <source>
        <dbReference type="SAM" id="MobiDB-lite"/>
    </source>
</evidence>
<feature type="region of interest" description="Disordered" evidence="1">
    <location>
        <begin position="1"/>
        <end position="127"/>
    </location>
</feature>
<organism evidence="2 3">
    <name type="scientific">Panagrolaimus superbus</name>
    <dbReference type="NCBI Taxonomy" id="310955"/>
    <lineage>
        <taxon>Eukaryota</taxon>
        <taxon>Metazoa</taxon>
        <taxon>Ecdysozoa</taxon>
        <taxon>Nematoda</taxon>
        <taxon>Chromadorea</taxon>
        <taxon>Rhabditida</taxon>
        <taxon>Tylenchina</taxon>
        <taxon>Panagrolaimomorpha</taxon>
        <taxon>Panagrolaimoidea</taxon>
        <taxon>Panagrolaimidae</taxon>
        <taxon>Panagrolaimus</taxon>
    </lineage>
</organism>
<feature type="compositionally biased region" description="Basic and acidic residues" evidence="1">
    <location>
        <begin position="103"/>
        <end position="127"/>
    </location>
</feature>
<feature type="compositionally biased region" description="Basic and acidic residues" evidence="1">
    <location>
        <begin position="35"/>
        <end position="49"/>
    </location>
</feature>
<keyword evidence="2" id="KW-1185">Reference proteome</keyword>
<dbReference type="AlphaFoldDB" id="A0A914YGP2"/>
<evidence type="ECO:0000313" key="3">
    <source>
        <dbReference type="WBParaSite" id="PSU_v2.g17960.t1"/>
    </source>
</evidence>
<accession>A0A914YGP2</accession>
<protein>
    <submittedName>
        <fullName evidence="3">Uncharacterized protein</fullName>
    </submittedName>
</protein>
<evidence type="ECO:0000313" key="2">
    <source>
        <dbReference type="Proteomes" id="UP000887577"/>
    </source>
</evidence>